<accession>A0ABV9RAW4</accession>
<name>A0ABV9RAW4_9PSEU</name>
<proteinExistence type="inferred from homology"/>
<sequence>MTVTSMGATVAPRLPSVVVGVGDGLLRTRVLDRAVAEAHRRDRTLRVVHVDGPATPDTPWYGDAGERAESYLSRTAPDVEVRRTCATGDPAAALAAACGASSLLVVGDRHRRLGSEAGRTTEELIAIAPCPVLVLGEDRAPSAVHVPPRAVIVVGLDEGPGATVVLEHALRIAQMSAEPVEVVHAVDEVTYDAGRIARRRDTDAGDEETDARARIEDLVSAMKDRFPDVPTSVVVAEDRPARLLLERALGADLVVVAHRCRDAEDLVGLGSTTRSLLLAAPCPVLVLGPLAGAGADGPGTRAGVVR</sequence>
<dbReference type="CDD" id="cd00293">
    <property type="entry name" value="USP-like"/>
    <property type="match status" value="2"/>
</dbReference>
<feature type="domain" description="UspA" evidence="2">
    <location>
        <begin position="152"/>
        <end position="287"/>
    </location>
</feature>
<dbReference type="PANTHER" id="PTHR46268">
    <property type="entry name" value="STRESS RESPONSE PROTEIN NHAX"/>
    <property type="match status" value="1"/>
</dbReference>
<dbReference type="SUPFAM" id="SSF52402">
    <property type="entry name" value="Adenine nucleotide alpha hydrolases-like"/>
    <property type="match status" value="2"/>
</dbReference>
<dbReference type="EMBL" id="JBHSIM010000003">
    <property type="protein sequence ID" value="MFC4831318.1"/>
    <property type="molecule type" value="Genomic_DNA"/>
</dbReference>
<dbReference type="InterPro" id="IPR006016">
    <property type="entry name" value="UspA"/>
</dbReference>
<evidence type="ECO:0000259" key="2">
    <source>
        <dbReference type="Pfam" id="PF00582"/>
    </source>
</evidence>
<evidence type="ECO:0000313" key="3">
    <source>
        <dbReference type="EMBL" id="MFC4831318.1"/>
    </source>
</evidence>
<gene>
    <name evidence="3" type="ORF">ACFPEL_02740</name>
</gene>
<evidence type="ECO:0000313" key="4">
    <source>
        <dbReference type="Proteomes" id="UP001595909"/>
    </source>
</evidence>
<protein>
    <submittedName>
        <fullName evidence="3">Universal stress protein</fullName>
    </submittedName>
</protein>
<dbReference type="RefSeq" id="WP_274186928.1">
    <property type="nucleotide sequence ID" value="NZ_BAABHN010000003.1"/>
</dbReference>
<comment type="caution">
    <text evidence="3">The sequence shown here is derived from an EMBL/GenBank/DDBJ whole genome shotgun (WGS) entry which is preliminary data.</text>
</comment>
<keyword evidence="4" id="KW-1185">Reference proteome</keyword>
<dbReference type="Proteomes" id="UP001595909">
    <property type="component" value="Unassembled WGS sequence"/>
</dbReference>
<evidence type="ECO:0000256" key="1">
    <source>
        <dbReference type="ARBA" id="ARBA00008791"/>
    </source>
</evidence>
<reference evidence="4" key="1">
    <citation type="journal article" date="2019" name="Int. J. Syst. Evol. Microbiol.">
        <title>The Global Catalogue of Microorganisms (GCM) 10K type strain sequencing project: providing services to taxonomists for standard genome sequencing and annotation.</title>
        <authorList>
            <consortium name="The Broad Institute Genomics Platform"/>
            <consortium name="The Broad Institute Genome Sequencing Center for Infectious Disease"/>
            <person name="Wu L."/>
            <person name="Ma J."/>
        </authorList>
    </citation>
    <scope>NUCLEOTIDE SEQUENCE [LARGE SCALE GENOMIC DNA]</scope>
    <source>
        <strain evidence="4">CCUG 50347</strain>
    </source>
</reference>
<dbReference type="Pfam" id="PF00582">
    <property type="entry name" value="Usp"/>
    <property type="match status" value="2"/>
</dbReference>
<comment type="similarity">
    <text evidence="1">Belongs to the universal stress protein A family.</text>
</comment>
<organism evidence="3 4">
    <name type="scientific">Actinomycetospora chibensis</name>
    <dbReference type="NCBI Taxonomy" id="663606"/>
    <lineage>
        <taxon>Bacteria</taxon>
        <taxon>Bacillati</taxon>
        <taxon>Actinomycetota</taxon>
        <taxon>Actinomycetes</taxon>
        <taxon>Pseudonocardiales</taxon>
        <taxon>Pseudonocardiaceae</taxon>
        <taxon>Actinomycetospora</taxon>
    </lineage>
</organism>
<dbReference type="PANTHER" id="PTHR46268:SF27">
    <property type="entry name" value="UNIVERSAL STRESS PROTEIN RV2623"/>
    <property type="match status" value="1"/>
</dbReference>
<feature type="domain" description="UspA" evidence="2">
    <location>
        <begin position="17"/>
        <end position="135"/>
    </location>
</feature>
<dbReference type="InterPro" id="IPR014729">
    <property type="entry name" value="Rossmann-like_a/b/a_fold"/>
</dbReference>
<dbReference type="Gene3D" id="3.40.50.620">
    <property type="entry name" value="HUPs"/>
    <property type="match status" value="2"/>
</dbReference>